<protein>
    <recommendedName>
        <fullName evidence="2">Carboxymuconolactone decarboxylase-like domain-containing protein</fullName>
    </recommendedName>
</protein>
<dbReference type="InterPro" id="IPR029032">
    <property type="entry name" value="AhpD-like"/>
</dbReference>
<evidence type="ECO:0000313" key="1">
    <source>
        <dbReference type="EMBL" id="SVA80193.1"/>
    </source>
</evidence>
<gene>
    <name evidence="1" type="ORF">METZ01_LOCUS133047</name>
</gene>
<dbReference type="SUPFAM" id="SSF69118">
    <property type="entry name" value="AhpD-like"/>
    <property type="match status" value="1"/>
</dbReference>
<organism evidence="1">
    <name type="scientific">marine metagenome</name>
    <dbReference type="NCBI Taxonomy" id="408172"/>
    <lineage>
        <taxon>unclassified sequences</taxon>
        <taxon>metagenomes</taxon>
        <taxon>ecological metagenomes</taxon>
    </lineage>
</organism>
<name>A0A381YUG5_9ZZZZ</name>
<evidence type="ECO:0008006" key="2">
    <source>
        <dbReference type="Google" id="ProtNLM"/>
    </source>
</evidence>
<dbReference type="EMBL" id="UINC01018995">
    <property type="protein sequence ID" value="SVA80193.1"/>
    <property type="molecule type" value="Genomic_DNA"/>
</dbReference>
<dbReference type="AlphaFoldDB" id="A0A381YUG5"/>
<accession>A0A381YUG5</accession>
<dbReference type="Gene3D" id="1.20.1290.10">
    <property type="entry name" value="AhpD-like"/>
    <property type="match status" value="1"/>
</dbReference>
<sequence>MTRLEQLTKRTDVPGQHQEIFDQIVGTRGRISGPFSVLLHSPEVAGRAAHLGAYLRFESVLPDDIRETAIITAAKEMNCEYEWA</sequence>
<reference evidence="1" key="1">
    <citation type="submission" date="2018-05" db="EMBL/GenBank/DDBJ databases">
        <authorList>
            <person name="Lanie J.A."/>
            <person name="Ng W.-L."/>
            <person name="Kazmierczak K.M."/>
            <person name="Andrzejewski T.M."/>
            <person name="Davidsen T.M."/>
            <person name="Wayne K.J."/>
            <person name="Tettelin H."/>
            <person name="Glass J.I."/>
            <person name="Rusch D."/>
            <person name="Podicherti R."/>
            <person name="Tsui H.-C.T."/>
            <person name="Winkler M.E."/>
        </authorList>
    </citation>
    <scope>NUCLEOTIDE SEQUENCE</scope>
</reference>
<feature type="non-terminal residue" evidence="1">
    <location>
        <position position="84"/>
    </location>
</feature>
<proteinExistence type="predicted"/>